<dbReference type="InterPro" id="IPR010982">
    <property type="entry name" value="Lambda_DNA-bd_dom_sf"/>
</dbReference>
<dbReference type="EMBL" id="FMCT01000014">
    <property type="protein sequence ID" value="SCF46300.1"/>
    <property type="molecule type" value="Genomic_DNA"/>
</dbReference>
<evidence type="ECO:0000259" key="3">
    <source>
        <dbReference type="PROSITE" id="PS50943"/>
    </source>
</evidence>
<dbReference type="Gene3D" id="1.10.260.40">
    <property type="entry name" value="lambda repressor-like DNA-binding domains"/>
    <property type="match status" value="1"/>
</dbReference>
<dbReference type="GO" id="GO:0003677">
    <property type="term" value="F:DNA binding"/>
    <property type="evidence" value="ECO:0007669"/>
    <property type="project" value="InterPro"/>
</dbReference>
<dbReference type="AlphaFoldDB" id="A0A1C5AM40"/>
<sequence length="273" mass="29962">MTAVRDDGCESLTNRPERLGECLRRFREHAGLSLSGLARKVNYSRGYLSKVETGRAPGNVQLAQRCDEALGTGGVLARLAQARDARPSRGAASADRTWDTSTGWQRQPRPDEPTTDHRPDAPLTRGELPIPSATAVAFMLALDEAHNALRAVARADLPPSARHDAANETLHDARVYAIRERLLVLGAAPLVAAAEVAFLRLIAIRDAIRAGARLDGADYHRVYHPFAEGLWAFRMALRADLGQSPLTPEELGRADWSDRERCRDCGERYRPSA</sequence>
<gene>
    <name evidence="4" type="ORF">GA0070563_114161</name>
</gene>
<evidence type="ECO:0000256" key="2">
    <source>
        <dbReference type="SAM" id="Phobius"/>
    </source>
</evidence>
<proteinExistence type="predicted"/>
<feature type="region of interest" description="Disordered" evidence="1">
    <location>
        <begin position="82"/>
        <end position="127"/>
    </location>
</feature>
<protein>
    <submittedName>
        <fullName evidence="4">Helix-turn-helix domain-containing protein</fullName>
    </submittedName>
</protein>
<dbReference type="PROSITE" id="PS50943">
    <property type="entry name" value="HTH_CROC1"/>
    <property type="match status" value="1"/>
</dbReference>
<keyword evidence="2" id="KW-1133">Transmembrane helix</keyword>
<keyword evidence="2" id="KW-0812">Transmembrane</keyword>
<dbReference type="SUPFAM" id="SSF47413">
    <property type="entry name" value="lambda repressor-like DNA-binding domains"/>
    <property type="match status" value="1"/>
</dbReference>
<dbReference type="Pfam" id="PF13560">
    <property type="entry name" value="HTH_31"/>
    <property type="match status" value="1"/>
</dbReference>
<evidence type="ECO:0000313" key="4">
    <source>
        <dbReference type="EMBL" id="SCF46300.1"/>
    </source>
</evidence>
<organism evidence="4 5">
    <name type="scientific">Micromonospora carbonacea</name>
    <dbReference type="NCBI Taxonomy" id="47853"/>
    <lineage>
        <taxon>Bacteria</taxon>
        <taxon>Bacillati</taxon>
        <taxon>Actinomycetota</taxon>
        <taxon>Actinomycetes</taxon>
        <taxon>Micromonosporales</taxon>
        <taxon>Micromonosporaceae</taxon>
        <taxon>Micromonospora</taxon>
    </lineage>
</organism>
<reference evidence="5" key="1">
    <citation type="submission" date="2016-06" db="EMBL/GenBank/DDBJ databases">
        <authorList>
            <person name="Varghese N."/>
            <person name="Submissions Spin"/>
        </authorList>
    </citation>
    <scope>NUCLEOTIDE SEQUENCE [LARGE SCALE GENOMIC DNA]</scope>
    <source>
        <strain evidence="5">DSM 43168</strain>
    </source>
</reference>
<feature type="compositionally biased region" description="Basic and acidic residues" evidence="1">
    <location>
        <begin position="108"/>
        <end position="120"/>
    </location>
</feature>
<evidence type="ECO:0000313" key="5">
    <source>
        <dbReference type="Proteomes" id="UP000183585"/>
    </source>
</evidence>
<keyword evidence="5" id="KW-1185">Reference proteome</keyword>
<dbReference type="InterPro" id="IPR001387">
    <property type="entry name" value="Cro/C1-type_HTH"/>
</dbReference>
<feature type="transmembrane region" description="Helical" evidence="2">
    <location>
        <begin position="182"/>
        <end position="203"/>
    </location>
</feature>
<feature type="domain" description="HTH cro/C1-type" evidence="3">
    <location>
        <begin position="23"/>
        <end position="76"/>
    </location>
</feature>
<accession>A0A1C5AM40</accession>
<dbReference type="Proteomes" id="UP000183585">
    <property type="component" value="Unassembled WGS sequence"/>
</dbReference>
<dbReference type="SMART" id="SM00530">
    <property type="entry name" value="HTH_XRE"/>
    <property type="match status" value="1"/>
</dbReference>
<dbReference type="CDD" id="cd00093">
    <property type="entry name" value="HTH_XRE"/>
    <property type="match status" value="1"/>
</dbReference>
<keyword evidence="2" id="KW-0472">Membrane</keyword>
<evidence type="ECO:0000256" key="1">
    <source>
        <dbReference type="SAM" id="MobiDB-lite"/>
    </source>
</evidence>
<name>A0A1C5AM40_9ACTN</name>
<dbReference type="RefSeq" id="WP_074477643.1">
    <property type="nucleotide sequence ID" value="NZ_FMCT01000014.1"/>
</dbReference>